<organism evidence="1">
    <name type="scientific">viral metagenome</name>
    <dbReference type="NCBI Taxonomy" id="1070528"/>
    <lineage>
        <taxon>unclassified sequences</taxon>
        <taxon>metagenomes</taxon>
        <taxon>organismal metagenomes</taxon>
    </lineage>
</organism>
<gene>
    <name evidence="1" type="ORF">MM415A04892_0005</name>
</gene>
<accession>A0A6M3JJJ5</accession>
<reference evidence="1" key="1">
    <citation type="submission" date="2020-03" db="EMBL/GenBank/DDBJ databases">
        <title>The deep terrestrial virosphere.</title>
        <authorList>
            <person name="Holmfeldt K."/>
            <person name="Nilsson E."/>
            <person name="Simone D."/>
            <person name="Lopez-Fernandez M."/>
            <person name="Wu X."/>
            <person name="de Brujin I."/>
            <person name="Lundin D."/>
            <person name="Andersson A."/>
            <person name="Bertilsson S."/>
            <person name="Dopson M."/>
        </authorList>
    </citation>
    <scope>NUCLEOTIDE SEQUENCE</scope>
    <source>
        <strain evidence="1">MM415A04892</strain>
    </source>
</reference>
<dbReference type="EMBL" id="MT141688">
    <property type="protein sequence ID" value="QJA69232.1"/>
    <property type="molecule type" value="Genomic_DNA"/>
</dbReference>
<evidence type="ECO:0000313" key="1">
    <source>
        <dbReference type="EMBL" id="QJA69232.1"/>
    </source>
</evidence>
<dbReference type="AlphaFoldDB" id="A0A6M3JJJ5"/>
<protein>
    <submittedName>
        <fullName evidence="1">Uncharacterized protein</fullName>
    </submittedName>
</protein>
<proteinExistence type="predicted"/>
<sequence>MPQIGEIRQGREIGYKNDGKNIWQACELCGKERWVPLVKGIPAYKICNEEHIFQNTKIRSKEQGKRWSRENPERRRELNHKCWRNVKEEVITHYGNGKCACIKCGFADIRALSIDHINGGGSIHRHDIKRGGTSLYIWLRKNKYPEGFQTLCMNCQFIKRAENKECVGKNKKEK</sequence>
<name>A0A6M3JJJ5_9ZZZZ</name>